<dbReference type="GO" id="GO:0016126">
    <property type="term" value="P:sterol biosynthetic process"/>
    <property type="evidence" value="ECO:0007669"/>
    <property type="project" value="TreeGrafter"/>
</dbReference>
<organism evidence="8">
    <name type="scientific">Trypanosoma vivax (strain Y486)</name>
    <dbReference type="NCBI Taxonomy" id="1055687"/>
    <lineage>
        <taxon>Eukaryota</taxon>
        <taxon>Discoba</taxon>
        <taxon>Euglenozoa</taxon>
        <taxon>Kinetoplastea</taxon>
        <taxon>Metakinetoplastina</taxon>
        <taxon>Trypanosomatida</taxon>
        <taxon>Trypanosomatidae</taxon>
        <taxon>Trypanosoma</taxon>
        <taxon>Duttonella</taxon>
    </lineage>
</organism>
<gene>
    <name evidence="8" type="ORF">TVY486_1006850</name>
</gene>
<dbReference type="PANTHER" id="PTHR44068:SF1">
    <property type="entry name" value="HYPOTHETICAL LOC100005854"/>
    <property type="match status" value="1"/>
</dbReference>
<evidence type="ECO:0000256" key="2">
    <source>
        <dbReference type="ARBA" id="ARBA00022679"/>
    </source>
</evidence>
<protein>
    <recommendedName>
        <fullName evidence="6">Methyltransferase</fullName>
        <ecNumber evidence="6">2.1.1.-</ecNumber>
    </recommendedName>
</protein>
<proteinExistence type="inferred from homology"/>
<evidence type="ECO:0000256" key="5">
    <source>
        <dbReference type="PROSITE-ProRule" id="PRU01022"/>
    </source>
</evidence>
<comment type="similarity">
    <text evidence="4 5 6">Belongs to the class I-like SAM-binding methyltransferase superfamily. Erg6/SMT family.</text>
</comment>
<evidence type="ECO:0000256" key="4">
    <source>
        <dbReference type="ARBA" id="ARBA00038188"/>
    </source>
</evidence>
<dbReference type="Pfam" id="PF08241">
    <property type="entry name" value="Methyltransf_11"/>
    <property type="match status" value="1"/>
</dbReference>
<keyword evidence="3 5" id="KW-0949">S-adenosyl-L-methionine</keyword>
<dbReference type="SUPFAM" id="SSF53335">
    <property type="entry name" value="S-adenosyl-L-methionine-dependent methyltransferases"/>
    <property type="match status" value="1"/>
</dbReference>
<dbReference type="Gene3D" id="3.40.50.150">
    <property type="entry name" value="Vaccinia Virus protein VP39"/>
    <property type="match status" value="1"/>
</dbReference>
<dbReference type="InterPro" id="IPR029063">
    <property type="entry name" value="SAM-dependent_MTases_sf"/>
</dbReference>
<dbReference type="PANTHER" id="PTHR44068">
    <property type="entry name" value="ZGC:194242"/>
    <property type="match status" value="1"/>
</dbReference>
<dbReference type="VEuPathDB" id="TriTrypDB:TvY486_1006850"/>
<keyword evidence="2 5" id="KW-0808">Transferase</keyword>
<dbReference type="CDD" id="cd02440">
    <property type="entry name" value="AdoMet_MTases"/>
    <property type="match status" value="1"/>
</dbReference>
<dbReference type="EC" id="2.1.1.-" evidence="6"/>
<evidence type="ECO:0000256" key="3">
    <source>
        <dbReference type="ARBA" id="ARBA00022691"/>
    </source>
</evidence>
<dbReference type="Pfam" id="PF08498">
    <property type="entry name" value="Sterol_MT_C"/>
    <property type="match status" value="1"/>
</dbReference>
<dbReference type="InterPro" id="IPR013705">
    <property type="entry name" value="Sterol_MeTrfase_C"/>
</dbReference>
<dbReference type="GO" id="GO:0005783">
    <property type="term" value="C:endoplasmic reticulum"/>
    <property type="evidence" value="ECO:0007669"/>
    <property type="project" value="TreeGrafter"/>
</dbReference>
<dbReference type="GO" id="GO:0003838">
    <property type="term" value="F:sterol 24-C-methyltransferase activity"/>
    <property type="evidence" value="ECO:0007669"/>
    <property type="project" value="TreeGrafter"/>
</dbReference>
<name>G0U6Y1_TRYVY</name>
<dbReference type="InterPro" id="IPR013216">
    <property type="entry name" value="Methyltransf_11"/>
</dbReference>
<feature type="domain" description="SAM-dependent methyltransferase Erg6/SMT-type" evidence="7">
    <location>
        <begin position="58"/>
        <end position="351"/>
    </location>
</feature>
<evidence type="ECO:0000259" key="7">
    <source>
        <dbReference type="PROSITE" id="PS51685"/>
    </source>
</evidence>
<dbReference type="InterPro" id="IPR050447">
    <property type="entry name" value="Erg6_SMT_methyltransf"/>
</dbReference>
<evidence type="ECO:0000256" key="1">
    <source>
        <dbReference type="ARBA" id="ARBA00022603"/>
    </source>
</evidence>
<dbReference type="InterPro" id="IPR030384">
    <property type="entry name" value="MeTrfase_SMT"/>
</dbReference>
<evidence type="ECO:0000313" key="8">
    <source>
        <dbReference type="EMBL" id="CCC51638.1"/>
    </source>
</evidence>
<dbReference type="EMBL" id="HE573026">
    <property type="protein sequence ID" value="CCC51638.1"/>
    <property type="molecule type" value="Genomic_DNA"/>
</dbReference>
<dbReference type="GO" id="GO:0032259">
    <property type="term" value="P:methylation"/>
    <property type="evidence" value="ECO:0007669"/>
    <property type="project" value="UniProtKB-KW"/>
</dbReference>
<accession>G0U6Y1</accession>
<dbReference type="OMA" id="AFNKAMH"/>
<keyword evidence="1 5" id="KW-0489">Methyltransferase</keyword>
<dbReference type="PROSITE" id="PS51685">
    <property type="entry name" value="SAM_MT_ERG6_SMT"/>
    <property type="match status" value="1"/>
</dbReference>
<dbReference type="AlphaFoldDB" id="G0U6Y1"/>
<reference evidence="8" key="1">
    <citation type="journal article" date="2012" name="Proc. Natl. Acad. Sci. U.S.A.">
        <title>Antigenic diversity is generated by distinct evolutionary mechanisms in African trypanosome species.</title>
        <authorList>
            <person name="Jackson A.P."/>
            <person name="Berry A."/>
            <person name="Aslett M."/>
            <person name="Allison H.C."/>
            <person name="Burton P."/>
            <person name="Vavrova-Anderson J."/>
            <person name="Brown R."/>
            <person name="Browne H."/>
            <person name="Corton N."/>
            <person name="Hauser H."/>
            <person name="Gamble J."/>
            <person name="Gilderthorp R."/>
            <person name="Marcello L."/>
            <person name="McQuillan J."/>
            <person name="Otto T.D."/>
            <person name="Quail M.A."/>
            <person name="Sanders M.J."/>
            <person name="van Tonder A."/>
            <person name="Ginger M.L."/>
            <person name="Field M.C."/>
            <person name="Barry J.D."/>
            <person name="Hertz-Fowler C."/>
            <person name="Berriman M."/>
        </authorList>
    </citation>
    <scope>NUCLEOTIDE SEQUENCE</scope>
    <source>
        <strain evidence="8">Y486</strain>
    </source>
</reference>
<evidence type="ECO:0000256" key="6">
    <source>
        <dbReference type="RuleBase" id="RU362025"/>
    </source>
</evidence>
<sequence length="353" mass="40009">MSAGAAQLLPLNIARHRGRDEQNNDVGAVADRFCQRYVKESASENERKKEATALVNEYFDIVTDFYEYGWGQSFHFATSYLGESFYESLARHEYFLVYQGQFKPTDKVLDVGCGIGGPARNVVRFSSCSVTGVNNNEYQIKRARRHDTYYGFCDKINYVKSDFCNLCFGDNEFDGAYAIEATCHSADKNECYSEVFRVIKPGACFVLYEWCLTSKYDPANEEHRRVRHGIEFGNGLPSLDSTQAVLDAMAAAGFIVEDSFDITERFTKNEPKSLQWYAPLQGRLFSLFNFKSTPMGRWVTSKLCQIMEFLRFAPNGTRKTAEILEEASVNLVKGGELGIFTPSFFVKARKPST</sequence>